<protein>
    <recommendedName>
        <fullName evidence="3">Hydrolase</fullName>
    </recommendedName>
</protein>
<gene>
    <name evidence="1" type="ORF">SAMN05216238_10618</name>
</gene>
<evidence type="ECO:0008006" key="3">
    <source>
        <dbReference type="Google" id="ProtNLM"/>
    </source>
</evidence>
<dbReference type="AlphaFoldDB" id="A0A1I1WEE5"/>
<reference evidence="2" key="1">
    <citation type="submission" date="2016-10" db="EMBL/GenBank/DDBJ databases">
        <authorList>
            <person name="Varghese N."/>
            <person name="Submissions S."/>
        </authorList>
    </citation>
    <scope>NUCLEOTIDE SEQUENCE [LARGE SCALE GENOMIC DNA]</scope>
    <source>
        <strain evidence="2">DSM 22530</strain>
    </source>
</reference>
<organism evidence="1 2">
    <name type="scientific">Lentibacillus persicus</name>
    <dbReference type="NCBI Taxonomy" id="640948"/>
    <lineage>
        <taxon>Bacteria</taxon>
        <taxon>Bacillati</taxon>
        <taxon>Bacillota</taxon>
        <taxon>Bacilli</taxon>
        <taxon>Bacillales</taxon>
        <taxon>Bacillaceae</taxon>
        <taxon>Lentibacillus</taxon>
    </lineage>
</organism>
<keyword evidence="2" id="KW-1185">Reference proteome</keyword>
<dbReference type="EMBL" id="FOMR01000006">
    <property type="protein sequence ID" value="SFD93507.1"/>
    <property type="molecule type" value="Genomic_DNA"/>
</dbReference>
<evidence type="ECO:0000313" key="1">
    <source>
        <dbReference type="EMBL" id="SFD93507.1"/>
    </source>
</evidence>
<evidence type="ECO:0000313" key="2">
    <source>
        <dbReference type="Proteomes" id="UP000199474"/>
    </source>
</evidence>
<proteinExistence type="predicted"/>
<sequence>MKKKYYVNLGSMEISQIKYDNNHEFTIYATDEEIRMLRQRFDGMHTADREAYWRAHVPLRPYHNDQSNDEYDTGITEAYRMIYELGDKGTKQHIDDIGILKDNHM</sequence>
<name>A0A1I1WEE5_9BACI</name>
<dbReference type="RefSeq" id="WP_090084621.1">
    <property type="nucleotide sequence ID" value="NZ_FOMR01000006.1"/>
</dbReference>
<dbReference type="STRING" id="640948.SAMN05216238_10618"/>
<dbReference type="Proteomes" id="UP000199474">
    <property type="component" value="Unassembled WGS sequence"/>
</dbReference>
<accession>A0A1I1WEE5</accession>
<dbReference type="OrthoDB" id="2706506at2"/>